<dbReference type="Proteomes" id="UP000515158">
    <property type="component" value="Unplaced"/>
</dbReference>
<organism evidence="3">
    <name type="scientific">Thrips palmi</name>
    <name type="common">Melon thrips</name>
    <dbReference type="NCBI Taxonomy" id="161013"/>
    <lineage>
        <taxon>Eukaryota</taxon>
        <taxon>Metazoa</taxon>
        <taxon>Ecdysozoa</taxon>
        <taxon>Arthropoda</taxon>
        <taxon>Hexapoda</taxon>
        <taxon>Insecta</taxon>
        <taxon>Pterygota</taxon>
        <taxon>Neoptera</taxon>
        <taxon>Paraneoptera</taxon>
        <taxon>Thysanoptera</taxon>
        <taxon>Terebrantia</taxon>
        <taxon>Thripoidea</taxon>
        <taxon>Thripidae</taxon>
        <taxon>Thrips</taxon>
    </lineage>
</organism>
<reference evidence="3" key="1">
    <citation type="submission" date="2025-08" db="UniProtKB">
        <authorList>
            <consortium name="RefSeq"/>
        </authorList>
    </citation>
    <scope>IDENTIFICATION</scope>
    <source>
        <tissue evidence="3">Total insect</tissue>
    </source>
</reference>
<evidence type="ECO:0000313" key="3">
    <source>
        <dbReference type="RefSeq" id="XP_034247742.1"/>
    </source>
</evidence>
<proteinExistence type="predicted"/>
<dbReference type="KEGG" id="tpal:117649260"/>
<dbReference type="GeneID" id="117649260"/>
<evidence type="ECO:0000256" key="1">
    <source>
        <dbReference type="SAM" id="MobiDB-lite"/>
    </source>
</evidence>
<evidence type="ECO:0000313" key="2">
    <source>
        <dbReference type="Proteomes" id="UP000515158"/>
    </source>
</evidence>
<accession>A0A6P8ZDP0</accession>
<sequence length="114" mass="12320">MGNYIRSNVSNPEKASAVSILRKIMTNNLAKEINLEGGKNKIAIRSLNIYKVFQGALQTAFPSSDLSDAEEALAKWLKDAKWRKQHPDVPPPASKSRAKFGARSGRGSGTPPGA</sequence>
<dbReference type="RefSeq" id="XP_034247742.1">
    <property type="nucleotide sequence ID" value="XM_034391851.1"/>
</dbReference>
<protein>
    <submittedName>
        <fullName evidence="3">Uncharacterized protein LOC117649260</fullName>
    </submittedName>
</protein>
<gene>
    <name evidence="3" type="primary">LOC117649260</name>
</gene>
<dbReference type="OrthoDB" id="7546059at2759"/>
<keyword evidence="2" id="KW-1185">Reference proteome</keyword>
<feature type="compositionally biased region" description="Gly residues" evidence="1">
    <location>
        <begin position="104"/>
        <end position="114"/>
    </location>
</feature>
<dbReference type="InParanoid" id="A0A6P8ZDP0"/>
<name>A0A6P8ZDP0_THRPL</name>
<dbReference type="AlphaFoldDB" id="A0A6P8ZDP0"/>
<feature type="region of interest" description="Disordered" evidence="1">
    <location>
        <begin position="82"/>
        <end position="114"/>
    </location>
</feature>